<feature type="transmembrane region" description="Helical" evidence="7">
    <location>
        <begin position="432"/>
        <end position="454"/>
    </location>
</feature>
<accession>D6ZEF6</accession>
<keyword evidence="4 7" id="KW-0812">Transmembrane</keyword>
<dbReference type="HOGENOM" id="CLU_026016_3_2_11"/>
<feature type="transmembrane region" description="Helical" evidence="7">
    <location>
        <begin position="364"/>
        <end position="383"/>
    </location>
</feature>
<keyword evidence="5 7" id="KW-1133">Transmembrane helix</keyword>
<evidence type="ECO:0000256" key="5">
    <source>
        <dbReference type="ARBA" id="ARBA00022989"/>
    </source>
</evidence>
<evidence type="ECO:0000256" key="6">
    <source>
        <dbReference type="ARBA" id="ARBA00023136"/>
    </source>
</evidence>
<dbReference type="KEGG" id="srt:Srot_3005"/>
<evidence type="ECO:0000256" key="7">
    <source>
        <dbReference type="SAM" id="Phobius"/>
    </source>
</evidence>
<dbReference type="eggNOG" id="COG1457">
    <property type="taxonomic scope" value="Bacteria"/>
</dbReference>
<protein>
    <submittedName>
        <fullName evidence="8">Permease for cytosine/purines uracil thiamine allantoin</fullName>
    </submittedName>
</protein>
<feature type="transmembrane region" description="Helical" evidence="7">
    <location>
        <begin position="326"/>
        <end position="344"/>
    </location>
</feature>
<evidence type="ECO:0000313" key="9">
    <source>
        <dbReference type="Proteomes" id="UP000002247"/>
    </source>
</evidence>
<keyword evidence="6 7" id="KW-0472">Membrane</keyword>
<reference evidence="8 9" key="1">
    <citation type="journal article" date="2010" name="Stand. Genomic Sci.">
        <title>Complete genome sequence of Segniliparus rotundus type strain (CDC 1076).</title>
        <authorList>
            <person name="Sikorski J."/>
            <person name="Lapidus A."/>
            <person name="Copeland A."/>
            <person name="Misra M."/>
            <person name="Glavina Del Rio T."/>
            <person name="Nolan M."/>
            <person name="Lucas S."/>
            <person name="Chen F."/>
            <person name="Tice H."/>
            <person name="Cheng J.F."/>
            <person name="Jando M."/>
            <person name="Schneider S."/>
            <person name="Bruce D."/>
            <person name="Goodwin L."/>
            <person name="Pitluck S."/>
            <person name="Liolios K."/>
            <person name="Mikhailova N."/>
            <person name="Pati A."/>
            <person name="Ivanova N."/>
            <person name="Mavromatis K."/>
            <person name="Chen A."/>
            <person name="Palaniappan K."/>
            <person name="Chertkov O."/>
            <person name="Land M."/>
            <person name="Hauser L."/>
            <person name="Chang Y.J."/>
            <person name="Jeffries C.D."/>
            <person name="Brettin T."/>
            <person name="Detter J.C."/>
            <person name="Han C."/>
            <person name="Rohde M."/>
            <person name="Goker M."/>
            <person name="Bristow J."/>
            <person name="Eisen J.A."/>
            <person name="Markowitz V."/>
            <person name="Hugenholtz P."/>
            <person name="Kyrpides N.C."/>
            <person name="Klenk H.P."/>
        </authorList>
    </citation>
    <scope>NUCLEOTIDE SEQUENCE [LARGE SCALE GENOMIC DNA]</scope>
    <source>
        <strain evidence="9">ATCC BAA-972 / CDC 1076 / CIP 108378 / DSM 44985 / JCM 13578</strain>
    </source>
</reference>
<dbReference type="InterPro" id="IPR026030">
    <property type="entry name" value="Pur-cyt_permease_Fcy2/21/22"/>
</dbReference>
<name>D6ZEF6_SEGRD</name>
<feature type="transmembrane region" description="Helical" evidence="7">
    <location>
        <begin position="31"/>
        <end position="49"/>
    </location>
</feature>
<evidence type="ECO:0000256" key="4">
    <source>
        <dbReference type="ARBA" id="ARBA00022692"/>
    </source>
</evidence>
<dbReference type="RefSeq" id="WP_013139879.1">
    <property type="nucleotide sequence ID" value="NC_014168.1"/>
</dbReference>
<feature type="transmembrane region" description="Helical" evidence="7">
    <location>
        <begin position="101"/>
        <end position="129"/>
    </location>
</feature>
<comment type="subcellular location">
    <subcellularLocation>
        <location evidence="1">Membrane</location>
        <topology evidence="1">Multi-pass membrane protein</topology>
    </subcellularLocation>
</comment>
<dbReference type="EMBL" id="CP001958">
    <property type="protein sequence ID" value="ADG99432.1"/>
    <property type="molecule type" value="Genomic_DNA"/>
</dbReference>
<feature type="transmembrane region" description="Helical" evidence="7">
    <location>
        <begin position="141"/>
        <end position="163"/>
    </location>
</feature>
<dbReference type="OrthoDB" id="9809167at2"/>
<evidence type="ECO:0000256" key="3">
    <source>
        <dbReference type="ARBA" id="ARBA00022448"/>
    </source>
</evidence>
<dbReference type="Gene3D" id="1.10.4160.10">
    <property type="entry name" value="Hydantoin permease"/>
    <property type="match status" value="1"/>
</dbReference>
<dbReference type="PANTHER" id="PTHR31806">
    <property type="entry name" value="PURINE-CYTOSINE PERMEASE FCY2-RELATED"/>
    <property type="match status" value="1"/>
</dbReference>
<feature type="transmembrane region" description="Helical" evidence="7">
    <location>
        <begin position="390"/>
        <end position="408"/>
    </location>
</feature>
<feature type="transmembrane region" description="Helical" evidence="7">
    <location>
        <begin position="286"/>
        <end position="306"/>
    </location>
</feature>
<evidence type="ECO:0000256" key="2">
    <source>
        <dbReference type="ARBA" id="ARBA00008974"/>
    </source>
</evidence>
<feature type="transmembrane region" description="Helical" evidence="7">
    <location>
        <begin position="241"/>
        <end position="266"/>
    </location>
</feature>
<feature type="transmembrane region" description="Helical" evidence="7">
    <location>
        <begin position="202"/>
        <end position="220"/>
    </location>
</feature>
<dbReference type="AlphaFoldDB" id="D6ZEF6"/>
<proteinExistence type="inferred from homology"/>
<comment type="similarity">
    <text evidence="2">Belongs to the purine-cytosine permease (2.A.39) family.</text>
</comment>
<keyword evidence="3" id="KW-0813">Transport</keyword>
<dbReference type="STRING" id="640132.Srot_3005"/>
<keyword evidence="9" id="KW-1185">Reference proteome</keyword>
<feature type="transmembrane region" description="Helical" evidence="7">
    <location>
        <begin position="55"/>
        <end position="80"/>
    </location>
</feature>
<evidence type="ECO:0000256" key="1">
    <source>
        <dbReference type="ARBA" id="ARBA00004141"/>
    </source>
</evidence>
<dbReference type="InterPro" id="IPR001248">
    <property type="entry name" value="Pur-cyt_permease"/>
</dbReference>
<sequence length="463" mass="47843">MTQLRPSVERQGTAQVPAYERSGTPFSHTRVWAAASLNPFVVSYGFFVIDFGLSWPWAVCVVLVGCVAGYVLLGFVAALGPAAGQPTMALSRRVFGTAGNVLPCSISYVALLGWGAVNLVLAVLTAVAFNDRFVHGAAGHVRLVCFVVLASAVVTAAVCGYRLIMALQPWFACVAAAAVAGYVFLTGSLVQLPEGILRPSCAQLVGATVFVIAAGGLAWVMAGADYSRYLPESSKVRSVRVWTAIGGGLPSAALMLYGVLLCASRPDVGEEVRRNPVGALADVAPAWYGPVFLLVAMVGFTSNAAVNLYSSGLNLLALGAPLRQPAAMAASGALTVAAGGHVVFVSPKFSATFESVLDLLGVPIAAWCAVFLVAAASTADWSAPPDPSLAFGRVAAVIGASFAGLGWIDPADPAFRSLAGYLLTDQARQQGWGAANTGVLAAFVLGLVFVRVFAFRPSGTRRA</sequence>
<dbReference type="Pfam" id="PF02133">
    <property type="entry name" value="Transp_cyt_pur"/>
    <property type="match status" value="1"/>
</dbReference>
<gene>
    <name evidence="8" type="ordered locus">Srot_3005</name>
</gene>
<dbReference type="PANTHER" id="PTHR31806:SF1">
    <property type="entry name" value="PURINE-CYTOSINE PERMEASE FCY2-RELATED"/>
    <property type="match status" value="1"/>
</dbReference>
<dbReference type="GO" id="GO:0005886">
    <property type="term" value="C:plasma membrane"/>
    <property type="evidence" value="ECO:0007669"/>
    <property type="project" value="TreeGrafter"/>
</dbReference>
<evidence type="ECO:0000313" key="8">
    <source>
        <dbReference type="EMBL" id="ADG99432.1"/>
    </source>
</evidence>
<feature type="transmembrane region" description="Helical" evidence="7">
    <location>
        <begin position="170"/>
        <end position="190"/>
    </location>
</feature>
<organism evidence="8 9">
    <name type="scientific">Segniliparus rotundus (strain ATCC BAA-972 / CDC 1076 / CIP 108378 / DSM 44985 / JCM 13578)</name>
    <dbReference type="NCBI Taxonomy" id="640132"/>
    <lineage>
        <taxon>Bacteria</taxon>
        <taxon>Bacillati</taxon>
        <taxon>Actinomycetota</taxon>
        <taxon>Actinomycetes</taxon>
        <taxon>Mycobacteriales</taxon>
        <taxon>Segniliparaceae</taxon>
        <taxon>Segniliparus</taxon>
    </lineage>
</organism>
<dbReference type="GO" id="GO:0022857">
    <property type="term" value="F:transmembrane transporter activity"/>
    <property type="evidence" value="ECO:0007669"/>
    <property type="project" value="InterPro"/>
</dbReference>
<dbReference type="Proteomes" id="UP000002247">
    <property type="component" value="Chromosome"/>
</dbReference>